<reference evidence="2 3" key="1">
    <citation type="submission" date="2024-04" db="EMBL/GenBank/DDBJ databases">
        <title>Phyllosticta paracitricarpa is synonymous to the EU quarantine fungus P. citricarpa based on phylogenomic analyses.</title>
        <authorList>
            <consortium name="Lawrence Berkeley National Laboratory"/>
            <person name="Van ingen-buijs V.A."/>
            <person name="Van westerhoven A.C."/>
            <person name="Haridas S."/>
            <person name="Skiadas P."/>
            <person name="Martin F."/>
            <person name="Groenewald J.Z."/>
            <person name="Crous P.W."/>
            <person name="Seidl M.F."/>
        </authorList>
    </citation>
    <scope>NUCLEOTIDE SEQUENCE [LARGE SCALE GENOMIC DNA]</scope>
    <source>
        <strain evidence="2 3">CBS 141358</strain>
    </source>
</reference>
<sequence length="256" mass="28615">MQIWPIWHVGDQVAKIQTKRRPQPNGSSNECDTKCGSMFDVVPLGDPRNVRISRHHILLISRLAHVSVIRRRPKNNVPTLNAARPARRPDDNASKIPTVDPGVRRLAKAIVWALPVDRVESNGEDLDEELVIALEWGNVLGSLERVLLSRTVENEDILLWRVEAKEFVAIGRSVGLFRVPIESVSKPIQRSPAGRLRAVGSCWTRSQRREWRIRLMAICSSSSIHAIGITVGVTVDIFSAARGIRTQSQERAVGEL</sequence>
<keyword evidence="3" id="KW-1185">Reference proteome</keyword>
<proteinExistence type="predicted"/>
<dbReference type="Proteomes" id="UP001367316">
    <property type="component" value="Unassembled WGS sequence"/>
</dbReference>
<accession>A0ABR1NF17</accession>
<organism evidence="2 3">
    <name type="scientific">Phyllosticta paracitricarpa</name>
    <dbReference type="NCBI Taxonomy" id="2016321"/>
    <lineage>
        <taxon>Eukaryota</taxon>
        <taxon>Fungi</taxon>
        <taxon>Dikarya</taxon>
        <taxon>Ascomycota</taxon>
        <taxon>Pezizomycotina</taxon>
        <taxon>Dothideomycetes</taxon>
        <taxon>Dothideomycetes incertae sedis</taxon>
        <taxon>Botryosphaeriales</taxon>
        <taxon>Phyllostictaceae</taxon>
        <taxon>Phyllosticta</taxon>
    </lineage>
</organism>
<protein>
    <submittedName>
        <fullName evidence="2">Uncharacterized protein</fullName>
    </submittedName>
</protein>
<evidence type="ECO:0000256" key="1">
    <source>
        <dbReference type="SAM" id="MobiDB-lite"/>
    </source>
</evidence>
<feature type="region of interest" description="Disordered" evidence="1">
    <location>
        <begin position="77"/>
        <end position="98"/>
    </location>
</feature>
<dbReference type="EMBL" id="JBBPBF010000005">
    <property type="protein sequence ID" value="KAK7613775.1"/>
    <property type="molecule type" value="Genomic_DNA"/>
</dbReference>
<comment type="caution">
    <text evidence="2">The sequence shown here is derived from an EMBL/GenBank/DDBJ whole genome shotgun (WGS) entry which is preliminary data.</text>
</comment>
<evidence type="ECO:0000313" key="3">
    <source>
        <dbReference type="Proteomes" id="UP001367316"/>
    </source>
</evidence>
<gene>
    <name evidence="2" type="ORF">JOL62DRAFT_340848</name>
</gene>
<evidence type="ECO:0000313" key="2">
    <source>
        <dbReference type="EMBL" id="KAK7613775.1"/>
    </source>
</evidence>
<name>A0ABR1NF17_9PEZI</name>